<evidence type="ECO:0000256" key="2">
    <source>
        <dbReference type="SAM" id="SignalP"/>
    </source>
</evidence>
<dbReference type="AlphaFoldDB" id="A0AAD9LIH6"/>
<feature type="compositionally biased region" description="Polar residues" evidence="1">
    <location>
        <begin position="154"/>
        <end position="182"/>
    </location>
</feature>
<feature type="chain" id="PRO_5042124303" evidence="2">
    <location>
        <begin position="19"/>
        <end position="410"/>
    </location>
</feature>
<feature type="compositionally biased region" description="Basic and acidic residues" evidence="1">
    <location>
        <begin position="192"/>
        <end position="209"/>
    </location>
</feature>
<dbReference type="EMBL" id="JAHBMH010000028">
    <property type="protein sequence ID" value="KAK1937958.1"/>
    <property type="molecule type" value="Genomic_DNA"/>
</dbReference>
<dbReference type="Proteomes" id="UP001195914">
    <property type="component" value="Unassembled WGS sequence"/>
</dbReference>
<feature type="compositionally biased region" description="Low complexity" evidence="1">
    <location>
        <begin position="210"/>
        <end position="223"/>
    </location>
</feature>
<proteinExistence type="predicted"/>
<feature type="signal peptide" evidence="2">
    <location>
        <begin position="1"/>
        <end position="18"/>
    </location>
</feature>
<feature type="region of interest" description="Disordered" evidence="1">
    <location>
        <begin position="88"/>
        <end position="225"/>
    </location>
</feature>
<sequence>MKLLGILRASALFILVSAFYGQPVSCGIFKGTEKSKKSSNANQSENSEGDLAAQVKMLQAKLQALEAGLDKAAKESSTDNMAESIVESPLVEEAEDSTVESQDAVPEDRKEPHGPSDFSNDFNSEYEEKEPIKEAEKSNEEHEQHDVAMKTETDVTSDPSTINLSGSSKNPDGSMATPSSNGAAEDMEAEQEERLKEMQEISEDLKDSPVESSSELSSPAPKSNLVFENSKWDDSMLASTFVFINEFCGLVNAENFGGKVSEGLSKACVNVSSYMGSFIHRFKPTYGPGTVDKRKEIPMDFYKDVLKAEQFQVYVRWLAENNWEIWASVKQMFRDSLKLSKEQLKTETSRGPLRYGFVYTGKPWGELTHGVNRGFFKGPTILQSFNDLKSSLDKILKSFPKDSTVKSQAA</sequence>
<evidence type="ECO:0000313" key="3">
    <source>
        <dbReference type="EMBL" id="KAK1937958.1"/>
    </source>
</evidence>
<keyword evidence="2" id="KW-0732">Signal</keyword>
<gene>
    <name evidence="3" type="ORF">X943_000284</name>
</gene>
<reference evidence="3" key="1">
    <citation type="journal article" date="2014" name="Nucleic Acids Res.">
        <title>The evolutionary dynamics of variant antigen genes in Babesia reveal a history of genomic innovation underlying host-parasite interaction.</title>
        <authorList>
            <person name="Jackson A.P."/>
            <person name="Otto T.D."/>
            <person name="Darby A."/>
            <person name="Ramaprasad A."/>
            <person name="Xia D."/>
            <person name="Echaide I.E."/>
            <person name="Farber M."/>
            <person name="Gahlot S."/>
            <person name="Gamble J."/>
            <person name="Gupta D."/>
            <person name="Gupta Y."/>
            <person name="Jackson L."/>
            <person name="Malandrin L."/>
            <person name="Malas T.B."/>
            <person name="Moussa E."/>
            <person name="Nair M."/>
            <person name="Reid A.J."/>
            <person name="Sanders M."/>
            <person name="Sharma J."/>
            <person name="Tracey A."/>
            <person name="Quail M.A."/>
            <person name="Weir W."/>
            <person name="Wastling J.M."/>
            <person name="Hall N."/>
            <person name="Willadsen P."/>
            <person name="Lingelbach K."/>
            <person name="Shiels B."/>
            <person name="Tait A."/>
            <person name="Berriman M."/>
            <person name="Allred D.R."/>
            <person name="Pain A."/>
        </authorList>
    </citation>
    <scope>NUCLEOTIDE SEQUENCE</scope>
    <source>
        <strain evidence="3">1802A</strain>
    </source>
</reference>
<comment type="caution">
    <text evidence="3">The sequence shown here is derived from an EMBL/GenBank/DDBJ whole genome shotgun (WGS) entry which is preliminary data.</text>
</comment>
<feature type="compositionally biased region" description="Basic and acidic residues" evidence="1">
    <location>
        <begin position="129"/>
        <end position="153"/>
    </location>
</feature>
<accession>A0AAD9LIH6</accession>
<evidence type="ECO:0000256" key="1">
    <source>
        <dbReference type="SAM" id="MobiDB-lite"/>
    </source>
</evidence>
<keyword evidence="4" id="KW-1185">Reference proteome</keyword>
<protein>
    <submittedName>
        <fullName evidence="3">Secreted antigen 1</fullName>
    </submittedName>
</protein>
<reference evidence="3" key="2">
    <citation type="submission" date="2021-05" db="EMBL/GenBank/DDBJ databases">
        <authorList>
            <person name="Pain A."/>
        </authorList>
    </citation>
    <scope>NUCLEOTIDE SEQUENCE</scope>
    <source>
        <strain evidence="3">1802A</strain>
    </source>
</reference>
<evidence type="ECO:0000313" key="4">
    <source>
        <dbReference type="Proteomes" id="UP001195914"/>
    </source>
</evidence>
<name>A0AAD9LIH6_BABDI</name>
<organism evidence="3 4">
    <name type="scientific">Babesia divergens</name>
    <dbReference type="NCBI Taxonomy" id="32595"/>
    <lineage>
        <taxon>Eukaryota</taxon>
        <taxon>Sar</taxon>
        <taxon>Alveolata</taxon>
        <taxon>Apicomplexa</taxon>
        <taxon>Aconoidasida</taxon>
        <taxon>Piroplasmida</taxon>
        <taxon>Babesiidae</taxon>
        <taxon>Babesia</taxon>
    </lineage>
</organism>